<evidence type="ECO:0000313" key="5">
    <source>
        <dbReference type="EMBL" id="GAA3527082.1"/>
    </source>
</evidence>
<keyword evidence="2" id="KW-0238">DNA-binding</keyword>
<evidence type="ECO:0000313" key="6">
    <source>
        <dbReference type="Proteomes" id="UP001500795"/>
    </source>
</evidence>
<organism evidence="5 6">
    <name type="scientific">Zobellella aerophila</name>
    <dbReference type="NCBI Taxonomy" id="870480"/>
    <lineage>
        <taxon>Bacteria</taxon>
        <taxon>Pseudomonadati</taxon>
        <taxon>Pseudomonadota</taxon>
        <taxon>Gammaproteobacteria</taxon>
        <taxon>Aeromonadales</taxon>
        <taxon>Aeromonadaceae</taxon>
        <taxon>Zobellella</taxon>
    </lineage>
</organism>
<comment type="caution">
    <text evidence="5">The sequence shown here is derived from an EMBL/GenBank/DDBJ whole genome shotgun (WGS) entry which is preliminary data.</text>
</comment>
<evidence type="ECO:0000256" key="3">
    <source>
        <dbReference type="ARBA" id="ARBA00023163"/>
    </source>
</evidence>
<name>A0ABP6V491_9GAMM</name>
<dbReference type="InterPro" id="IPR035418">
    <property type="entry name" value="AraC-bd_2"/>
</dbReference>
<dbReference type="Pfam" id="PF12833">
    <property type="entry name" value="HTH_18"/>
    <property type="match status" value="1"/>
</dbReference>
<dbReference type="SUPFAM" id="SSF46689">
    <property type="entry name" value="Homeodomain-like"/>
    <property type="match status" value="1"/>
</dbReference>
<keyword evidence="6" id="KW-1185">Reference proteome</keyword>
<dbReference type="InterPro" id="IPR018060">
    <property type="entry name" value="HTH_AraC"/>
</dbReference>
<evidence type="ECO:0000256" key="2">
    <source>
        <dbReference type="ARBA" id="ARBA00023125"/>
    </source>
</evidence>
<proteinExistence type="predicted"/>
<dbReference type="InterPro" id="IPR018062">
    <property type="entry name" value="HTH_AraC-typ_CS"/>
</dbReference>
<dbReference type="SUPFAM" id="SSF51182">
    <property type="entry name" value="RmlC-like cupins"/>
    <property type="match status" value="1"/>
</dbReference>
<dbReference type="Gene3D" id="1.10.10.60">
    <property type="entry name" value="Homeodomain-like"/>
    <property type="match status" value="2"/>
</dbReference>
<dbReference type="Pfam" id="PF14525">
    <property type="entry name" value="AraC_binding_2"/>
    <property type="match status" value="1"/>
</dbReference>
<feature type="domain" description="HTH araC/xylS-type" evidence="4">
    <location>
        <begin position="142"/>
        <end position="238"/>
    </location>
</feature>
<dbReference type="Proteomes" id="UP001500795">
    <property type="component" value="Unassembled WGS sequence"/>
</dbReference>
<dbReference type="Gene3D" id="2.60.120.10">
    <property type="entry name" value="Jelly Rolls"/>
    <property type="match status" value="1"/>
</dbReference>
<reference evidence="6" key="1">
    <citation type="journal article" date="2019" name="Int. J. Syst. Evol. Microbiol.">
        <title>The Global Catalogue of Microorganisms (GCM) 10K type strain sequencing project: providing services to taxonomists for standard genome sequencing and annotation.</title>
        <authorList>
            <consortium name="The Broad Institute Genomics Platform"/>
            <consortium name="The Broad Institute Genome Sequencing Center for Infectious Disease"/>
            <person name="Wu L."/>
            <person name="Ma J."/>
        </authorList>
    </citation>
    <scope>NUCLEOTIDE SEQUENCE [LARGE SCALE GENOMIC DNA]</scope>
    <source>
        <strain evidence="6">JCM 17110</strain>
    </source>
</reference>
<dbReference type="PROSITE" id="PS00041">
    <property type="entry name" value="HTH_ARAC_FAMILY_1"/>
    <property type="match status" value="1"/>
</dbReference>
<dbReference type="InterPro" id="IPR011051">
    <property type="entry name" value="RmlC_Cupin_sf"/>
</dbReference>
<keyword evidence="3" id="KW-0804">Transcription</keyword>
<sequence>MAVAPEPGFSIRSYTLTLSAHRHAYAQLVLPLRGHIRIELAGQRGRVGPSQCVVIPAGELHSFAAERQARFLVVDLPVLPAGMQRLDTPFVELPAGLQRYSKFVEAQLQQQSNPDLARDMGRLFYQLLEAQDWQPRLDPRLQRAVQHLKQDLAHTPSLNELAAVSFLSVSQYKSLFKQQLGMSTGQYLLRLRMEKARSLLAFTDIPIGIIAERVGFQNASAFSRRFRAHFGLPPRRLR</sequence>
<dbReference type="InterPro" id="IPR050204">
    <property type="entry name" value="AraC_XylS_family_regulators"/>
</dbReference>
<protein>
    <submittedName>
        <fullName evidence="5">AraC family transcriptional regulator</fullName>
    </submittedName>
</protein>
<dbReference type="RefSeq" id="WP_344953996.1">
    <property type="nucleotide sequence ID" value="NZ_BAABCX010000001.1"/>
</dbReference>
<dbReference type="PANTHER" id="PTHR46796:SF10">
    <property type="entry name" value="TRANSCRIPTIONAL ACTIVATOR FEAR"/>
    <property type="match status" value="1"/>
</dbReference>
<dbReference type="InterPro" id="IPR014710">
    <property type="entry name" value="RmlC-like_jellyroll"/>
</dbReference>
<dbReference type="InterPro" id="IPR009057">
    <property type="entry name" value="Homeodomain-like_sf"/>
</dbReference>
<gene>
    <name evidence="5" type="ORF">GCM10022394_02780</name>
</gene>
<evidence type="ECO:0000259" key="4">
    <source>
        <dbReference type="PROSITE" id="PS01124"/>
    </source>
</evidence>
<keyword evidence="1" id="KW-0805">Transcription regulation</keyword>
<accession>A0ABP6V491</accession>
<evidence type="ECO:0000256" key="1">
    <source>
        <dbReference type="ARBA" id="ARBA00023015"/>
    </source>
</evidence>
<dbReference type="PROSITE" id="PS01124">
    <property type="entry name" value="HTH_ARAC_FAMILY_2"/>
    <property type="match status" value="1"/>
</dbReference>
<dbReference type="PANTHER" id="PTHR46796">
    <property type="entry name" value="HTH-TYPE TRANSCRIPTIONAL ACTIVATOR RHAS-RELATED"/>
    <property type="match status" value="1"/>
</dbReference>
<dbReference type="SMART" id="SM00342">
    <property type="entry name" value="HTH_ARAC"/>
    <property type="match status" value="1"/>
</dbReference>
<dbReference type="EMBL" id="BAABCX010000001">
    <property type="protein sequence ID" value="GAA3527082.1"/>
    <property type="molecule type" value="Genomic_DNA"/>
</dbReference>